<dbReference type="EMBL" id="GBXM01025962">
    <property type="protein sequence ID" value="JAH82615.1"/>
    <property type="molecule type" value="Transcribed_RNA"/>
</dbReference>
<accession>A0A0E9VZ70</accession>
<sequence>MYFTSNCLMLTIINVLQNFPSLPCTQGYNQFDPQTTFKGERPRNHR</sequence>
<evidence type="ECO:0000313" key="1">
    <source>
        <dbReference type="EMBL" id="JAH82615.1"/>
    </source>
</evidence>
<organism evidence="1">
    <name type="scientific">Anguilla anguilla</name>
    <name type="common">European freshwater eel</name>
    <name type="synonym">Muraena anguilla</name>
    <dbReference type="NCBI Taxonomy" id="7936"/>
    <lineage>
        <taxon>Eukaryota</taxon>
        <taxon>Metazoa</taxon>
        <taxon>Chordata</taxon>
        <taxon>Craniata</taxon>
        <taxon>Vertebrata</taxon>
        <taxon>Euteleostomi</taxon>
        <taxon>Actinopterygii</taxon>
        <taxon>Neopterygii</taxon>
        <taxon>Teleostei</taxon>
        <taxon>Anguilliformes</taxon>
        <taxon>Anguillidae</taxon>
        <taxon>Anguilla</taxon>
    </lineage>
</organism>
<reference evidence="1" key="2">
    <citation type="journal article" date="2015" name="Fish Shellfish Immunol.">
        <title>Early steps in the European eel (Anguilla anguilla)-Vibrio vulnificus interaction in the gills: Role of the RtxA13 toxin.</title>
        <authorList>
            <person name="Callol A."/>
            <person name="Pajuelo D."/>
            <person name="Ebbesson L."/>
            <person name="Teles M."/>
            <person name="MacKenzie S."/>
            <person name="Amaro C."/>
        </authorList>
    </citation>
    <scope>NUCLEOTIDE SEQUENCE</scope>
</reference>
<reference evidence="1" key="1">
    <citation type="submission" date="2014-11" db="EMBL/GenBank/DDBJ databases">
        <authorList>
            <person name="Amaro Gonzalez C."/>
        </authorList>
    </citation>
    <scope>NUCLEOTIDE SEQUENCE</scope>
</reference>
<dbReference type="AlphaFoldDB" id="A0A0E9VZ70"/>
<name>A0A0E9VZ70_ANGAN</name>
<proteinExistence type="predicted"/>
<protein>
    <submittedName>
        <fullName evidence="1">Uncharacterized protein</fullName>
    </submittedName>
</protein>